<dbReference type="SUPFAM" id="SSF88723">
    <property type="entry name" value="PIN domain-like"/>
    <property type="match status" value="1"/>
</dbReference>
<organism evidence="2 3">
    <name type="scientific">Thiothrix lacustris</name>
    <dbReference type="NCBI Taxonomy" id="525917"/>
    <lineage>
        <taxon>Bacteria</taxon>
        <taxon>Pseudomonadati</taxon>
        <taxon>Pseudomonadota</taxon>
        <taxon>Gammaproteobacteria</taxon>
        <taxon>Thiotrichales</taxon>
        <taxon>Thiotrichaceae</taxon>
        <taxon>Thiothrix</taxon>
    </lineage>
</organism>
<comment type="caution">
    <text evidence="2">The sequence shown here is derived from an EMBL/GenBank/DDBJ whole genome shotgun (WGS) entry which is preliminary data.</text>
</comment>
<accession>A0A1Y1QDX8</accession>
<dbReference type="Pfam" id="PF01850">
    <property type="entry name" value="PIN"/>
    <property type="match status" value="1"/>
</dbReference>
<dbReference type="EMBL" id="MTEJ01000406">
    <property type="protein sequence ID" value="OQX03455.1"/>
    <property type="molecule type" value="Genomic_DNA"/>
</dbReference>
<dbReference type="InterPro" id="IPR029060">
    <property type="entry name" value="PIN-like_dom_sf"/>
</dbReference>
<dbReference type="AlphaFoldDB" id="A0A1Y1QDX8"/>
<evidence type="ECO:0000259" key="1">
    <source>
        <dbReference type="Pfam" id="PF01850"/>
    </source>
</evidence>
<feature type="domain" description="PIN" evidence="1">
    <location>
        <begin position="10"/>
        <end position="133"/>
    </location>
</feature>
<proteinExistence type="predicted"/>
<sequence length="150" mass="17738">MQNTHPRNSIIADSGFWVALHNRKDKFHTEALDALDRYEEYRFLTTWPVLAEASHLLYGRVGFDAQMLFLHNIEQGGLDVFHLVEPWHLRRIRELMYKYQNLPMDLADASLVILAEELGHGHILSTDQRDFNTYRWKNYQPFTNLLFPHG</sequence>
<evidence type="ECO:0000313" key="2">
    <source>
        <dbReference type="EMBL" id="OQX03455.1"/>
    </source>
</evidence>
<dbReference type="Gene3D" id="3.40.50.1010">
    <property type="entry name" value="5'-nuclease"/>
    <property type="match status" value="1"/>
</dbReference>
<evidence type="ECO:0000313" key="3">
    <source>
        <dbReference type="Proteomes" id="UP000192491"/>
    </source>
</evidence>
<reference evidence="2 3" key="1">
    <citation type="submission" date="2017-01" db="EMBL/GenBank/DDBJ databases">
        <title>Novel large sulfur bacteria in the metagenomes of groundwater-fed chemosynthetic microbial mats in the Lake Huron basin.</title>
        <authorList>
            <person name="Sharrar A.M."/>
            <person name="Flood B.E."/>
            <person name="Bailey J.V."/>
            <person name="Jones D.S."/>
            <person name="Biddanda B."/>
            <person name="Ruberg S.A."/>
            <person name="Marcus D.N."/>
            <person name="Dick G.J."/>
        </authorList>
    </citation>
    <scope>NUCLEOTIDE SEQUENCE [LARGE SCALE GENOMIC DNA]</scope>
    <source>
        <strain evidence="2">A8</strain>
    </source>
</reference>
<protein>
    <recommendedName>
        <fullName evidence="1">PIN domain-containing protein</fullName>
    </recommendedName>
</protein>
<name>A0A1Y1QDX8_9GAMM</name>
<dbReference type="InterPro" id="IPR002716">
    <property type="entry name" value="PIN_dom"/>
</dbReference>
<dbReference type="Proteomes" id="UP000192491">
    <property type="component" value="Unassembled WGS sequence"/>
</dbReference>
<gene>
    <name evidence="2" type="ORF">BWK73_39470</name>
</gene>